<name>A0ACB9VYC8_CHAAC</name>
<proteinExistence type="predicted"/>
<dbReference type="Proteomes" id="UP001057452">
    <property type="component" value="Chromosome 21"/>
</dbReference>
<evidence type="ECO:0000313" key="2">
    <source>
        <dbReference type="Proteomes" id="UP001057452"/>
    </source>
</evidence>
<protein>
    <submittedName>
        <fullName evidence="1">Uncharacterized protein</fullName>
    </submittedName>
</protein>
<organism evidence="1 2">
    <name type="scientific">Chaenocephalus aceratus</name>
    <name type="common">Blackfin icefish</name>
    <name type="synonym">Chaenichthys aceratus</name>
    <dbReference type="NCBI Taxonomy" id="36190"/>
    <lineage>
        <taxon>Eukaryota</taxon>
        <taxon>Metazoa</taxon>
        <taxon>Chordata</taxon>
        <taxon>Craniata</taxon>
        <taxon>Vertebrata</taxon>
        <taxon>Euteleostomi</taxon>
        <taxon>Actinopterygii</taxon>
        <taxon>Neopterygii</taxon>
        <taxon>Teleostei</taxon>
        <taxon>Neoteleostei</taxon>
        <taxon>Acanthomorphata</taxon>
        <taxon>Eupercaria</taxon>
        <taxon>Perciformes</taxon>
        <taxon>Notothenioidei</taxon>
        <taxon>Channichthyidae</taxon>
        <taxon>Chaenocephalus</taxon>
    </lineage>
</organism>
<dbReference type="EMBL" id="CM043805">
    <property type="protein sequence ID" value="KAI4805295.1"/>
    <property type="molecule type" value="Genomic_DNA"/>
</dbReference>
<sequence length="160" mass="17964">GLLRSLHGQPLTPHHVNGADVGLASVKQNNALKGVWTQWAFLLCRRCLSIAACSAGMLSRWHTERQSRTRPFQVPPPEKHQWNLLDKYRFEDVPVCNLVDLSPSVCLPLASPFGSVDNEGGEREMCKAAFHYEIVCITVIQRASCSLWRVPDSWVGNLRD</sequence>
<reference evidence="1" key="1">
    <citation type="submission" date="2022-05" db="EMBL/GenBank/DDBJ databases">
        <title>Chromosome-level genome of Chaenocephalus aceratus.</title>
        <authorList>
            <person name="Park H."/>
        </authorList>
    </citation>
    <scope>NUCLEOTIDE SEQUENCE</scope>
    <source>
        <strain evidence="1">KU_202001</strain>
    </source>
</reference>
<accession>A0ACB9VYC8</accession>
<comment type="caution">
    <text evidence="1">The sequence shown here is derived from an EMBL/GenBank/DDBJ whole genome shotgun (WGS) entry which is preliminary data.</text>
</comment>
<feature type="non-terminal residue" evidence="1">
    <location>
        <position position="160"/>
    </location>
</feature>
<feature type="non-terminal residue" evidence="1">
    <location>
        <position position="1"/>
    </location>
</feature>
<evidence type="ECO:0000313" key="1">
    <source>
        <dbReference type="EMBL" id="KAI4805295.1"/>
    </source>
</evidence>
<gene>
    <name evidence="1" type="ORF">KUCAC02_009920</name>
</gene>
<keyword evidence="2" id="KW-1185">Reference proteome</keyword>